<name>A0A561SHN8_9PSEU</name>
<dbReference type="CDD" id="cd08901">
    <property type="entry name" value="SRPBCC_CalC_Aha1-like_8"/>
    <property type="match status" value="1"/>
</dbReference>
<feature type="domain" description="Activator of Hsp90 ATPase homologue 1/2-like C-terminal" evidence="2">
    <location>
        <begin position="13"/>
        <end position="103"/>
    </location>
</feature>
<dbReference type="Gene3D" id="3.30.530.20">
    <property type="match status" value="1"/>
</dbReference>
<organism evidence="3 4">
    <name type="scientific">Pseudonocardia hierapolitana</name>
    <dbReference type="NCBI Taxonomy" id="1128676"/>
    <lineage>
        <taxon>Bacteria</taxon>
        <taxon>Bacillati</taxon>
        <taxon>Actinomycetota</taxon>
        <taxon>Actinomycetes</taxon>
        <taxon>Pseudonocardiales</taxon>
        <taxon>Pseudonocardiaceae</taxon>
        <taxon>Pseudonocardia</taxon>
    </lineage>
</organism>
<dbReference type="Pfam" id="PF08327">
    <property type="entry name" value="AHSA1"/>
    <property type="match status" value="1"/>
</dbReference>
<dbReference type="EMBL" id="VIWU01000001">
    <property type="protein sequence ID" value="TWF74388.1"/>
    <property type="molecule type" value="Genomic_DNA"/>
</dbReference>
<proteinExistence type="inferred from homology"/>
<dbReference type="SUPFAM" id="SSF55961">
    <property type="entry name" value="Bet v1-like"/>
    <property type="match status" value="1"/>
</dbReference>
<dbReference type="RefSeq" id="WP_147253768.1">
    <property type="nucleotide sequence ID" value="NZ_VIWU01000001.1"/>
</dbReference>
<dbReference type="InterPro" id="IPR023393">
    <property type="entry name" value="START-like_dom_sf"/>
</dbReference>
<gene>
    <name evidence="3" type="ORF">FHX44_11268</name>
</gene>
<dbReference type="InterPro" id="IPR013538">
    <property type="entry name" value="ASHA1/2-like_C"/>
</dbReference>
<reference evidence="3 4" key="1">
    <citation type="submission" date="2019-06" db="EMBL/GenBank/DDBJ databases">
        <title>Sequencing the genomes of 1000 actinobacteria strains.</title>
        <authorList>
            <person name="Klenk H.-P."/>
        </authorList>
    </citation>
    <scope>NUCLEOTIDE SEQUENCE [LARGE SCALE GENOMIC DNA]</scope>
    <source>
        <strain evidence="3 4">DSM 45671</strain>
    </source>
</reference>
<evidence type="ECO:0000313" key="4">
    <source>
        <dbReference type="Proteomes" id="UP000321261"/>
    </source>
</evidence>
<evidence type="ECO:0000259" key="2">
    <source>
        <dbReference type="Pfam" id="PF08327"/>
    </source>
</evidence>
<evidence type="ECO:0000313" key="3">
    <source>
        <dbReference type="EMBL" id="TWF74388.1"/>
    </source>
</evidence>
<sequence>MPNVEASTLIRRPPAGVFTAFVDPAITTRFWFTRSSGPLAPGATVRWEWEMYGVTDTVLVKEFEAPERFVLTTGGGDGLTVEFRFTPREEGTVVTITESGFTGSLDDPGFSGTGDDVIEYIAGSTGGYTTVLCAAKALLEHGIELGAVRDKHPDNWV</sequence>
<protein>
    <submittedName>
        <fullName evidence="3">Uncharacterized protein YndB with AHSA1/START domain</fullName>
    </submittedName>
</protein>
<dbReference type="OrthoDB" id="9803476at2"/>
<dbReference type="Proteomes" id="UP000321261">
    <property type="component" value="Unassembled WGS sequence"/>
</dbReference>
<keyword evidence="4" id="KW-1185">Reference proteome</keyword>
<accession>A0A561SHN8</accession>
<evidence type="ECO:0000256" key="1">
    <source>
        <dbReference type="ARBA" id="ARBA00006817"/>
    </source>
</evidence>
<dbReference type="AlphaFoldDB" id="A0A561SHN8"/>
<comment type="similarity">
    <text evidence="1">Belongs to the AHA1 family.</text>
</comment>
<comment type="caution">
    <text evidence="3">The sequence shown here is derived from an EMBL/GenBank/DDBJ whole genome shotgun (WGS) entry which is preliminary data.</text>
</comment>